<feature type="domain" description="SnoaL-like" evidence="1">
    <location>
        <begin position="11"/>
        <end position="117"/>
    </location>
</feature>
<dbReference type="PANTHER" id="PTHR41252:SF1">
    <property type="entry name" value="BLR2505 PROTEIN"/>
    <property type="match status" value="1"/>
</dbReference>
<dbReference type="SUPFAM" id="SSF54427">
    <property type="entry name" value="NTF2-like"/>
    <property type="match status" value="1"/>
</dbReference>
<dbReference type="PANTHER" id="PTHR41252">
    <property type="entry name" value="BLR2505 PROTEIN"/>
    <property type="match status" value="1"/>
</dbReference>
<dbReference type="Pfam" id="PF12680">
    <property type="entry name" value="SnoaL_2"/>
    <property type="match status" value="1"/>
</dbReference>
<name>A0AAJ5VUJ6_9HYPH</name>
<dbReference type="Gene3D" id="3.10.450.50">
    <property type="match status" value="1"/>
</dbReference>
<reference evidence="2" key="1">
    <citation type="submission" date="2023-03" db="EMBL/GenBank/DDBJ databases">
        <title>Andean soil-derived lignocellulolytic bacterial consortium as a source of novel taxa and putative plastic-active enzymes.</title>
        <authorList>
            <person name="Diaz-Garcia L."/>
            <person name="Chuvochina M."/>
            <person name="Feuerriegel G."/>
            <person name="Bunk B."/>
            <person name="Sproer C."/>
            <person name="Streit W.R."/>
            <person name="Rodriguez L.M."/>
            <person name="Overmann J."/>
            <person name="Jimenez D.J."/>
        </authorList>
    </citation>
    <scope>NUCLEOTIDE SEQUENCE</scope>
    <source>
        <strain evidence="2">MAG 4196</strain>
    </source>
</reference>
<sequence length="133" mass="14285">MSEIEDNKALVKRLYEGFAAGDLGAVLGTMSPGVQWTEAEGYPYAGTYEGHDAVVAGVFGRLATEWDGYTAVPENLVAEGNTVVAIGVYQGRYKATGRSFKAPFVHVWTVEDGKLARFVQHTDTVLVQAALGE</sequence>
<dbReference type="Proteomes" id="UP001217476">
    <property type="component" value="Chromosome"/>
</dbReference>
<dbReference type="AlphaFoldDB" id="A0AAJ5VUJ6"/>
<gene>
    <name evidence="2" type="ORF">P0Y65_20825</name>
</gene>
<dbReference type="InterPro" id="IPR037401">
    <property type="entry name" value="SnoaL-like"/>
</dbReference>
<organism evidence="2 3">
    <name type="scientific">Candidatus Devosia phytovorans</name>
    <dbReference type="NCBI Taxonomy" id="3121372"/>
    <lineage>
        <taxon>Bacteria</taxon>
        <taxon>Pseudomonadati</taxon>
        <taxon>Pseudomonadota</taxon>
        <taxon>Alphaproteobacteria</taxon>
        <taxon>Hyphomicrobiales</taxon>
        <taxon>Devosiaceae</taxon>
        <taxon>Devosia</taxon>
    </lineage>
</organism>
<evidence type="ECO:0000313" key="2">
    <source>
        <dbReference type="EMBL" id="WEK04587.1"/>
    </source>
</evidence>
<proteinExistence type="predicted"/>
<evidence type="ECO:0000259" key="1">
    <source>
        <dbReference type="Pfam" id="PF12680"/>
    </source>
</evidence>
<dbReference type="InterPro" id="IPR032710">
    <property type="entry name" value="NTF2-like_dom_sf"/>
</dbReference>
<accession>A0AAJ5VUJ6</accession>
<evidence type="ECO:0000313" key="3">
    <source>
        <dbReference type="Proteomes" id="UP001217476"/>
    </source>
</evidence>
<dbReference type="EMBL" id="CP119312">
    <property type="protein sequence ID" value="WEK04587.1"/>
    <property type="molecule type" value="Genomic_DNA"/>
</dbReference>
<protein>
    <submittedName>
        <fullName evidence="2">Nuclear transport factor 2 family protein</fullName>
    </submittedName>
</protein>